<dbReference type="Proteomes" id="UP001595616">
    <property type="component" value="Unassembled WGS sequence"/>
</dbReference>
<keyword evidence="1" id="KW-0472">Membrane</keyword>
<feature type="transmembrane region" description="Helical" evidence="1">
    <location>
        <begin position="173"/>
        <end position="192"/>
    </location>
</feature>
<dbReference type="RefSeq" id="WP_379838838.1">
    <property type="nucleotide sequence ID" value="NZ_JBHRYQ010000001.1"/>
</dbReference>
<feature type="transmembrane region" description="Helical" evidence="1">
    <location>
        <begin position="231"/>
        <end position="253"/>
    </location>
</feature>
<sequence>MNTLLIKLLIMPPVIAAVTLASKKWGNSIGGILASLPWVAGPILLFIAFEQGTGFAIKSISGIMVGIVGWLVFCIVYITVGQKFNALVSVLIGYLAYFSVGLALNPLLPSFNVYQWLMFSISALTIGFMFFPKVDDQEIKVGKTLKFEIPMRMLMITFFVITITFFAKSLGPNWSGILTPFPVMTAVLAIFTHYTQGIYQVRKIYMGLFTGTFGFTIFLFSQALLLPVYSVAISFLIGIVLDLIITLIMKAVFSKFNLL</sequence>
<evidence type="ECO:0000256" key="1">
    <source>
        <dbReference type="SAM" id="Phobius"/>
    </source>
</evidence>
<proteinExistence type="predicted"/>
<feature type="transmembrane region" description="Helical" evidence="1">
    <location>
        <begin position="87"/>
        <end position="107"/>
    </location>
</feature>
<reference evidence="3" key="1">
    <citation type="journal article" date="2019" name="Int. J. Syst. Evol. Microbiol.">
        <title>The Global Catalogue of Microorganisms (GCM) 10K type strain sequencing project: providing services to taxonomists for standard genome sequencing and annotation.</title>
        <authorList>
            <consortium name="The Broad Institute Genomics Platform"/>
            <consortium name="The Broad Institute Genome Sequencing Center for Infectious Disease"/>
            <person name="Wu L."/>
            <person name="Ma J."/>
        </authorList>
    </citation>
    <scope>NUCLEOTIDE SEQUENCE [LARGE SCALE GENOMIC DNA]</scope>
    <source>
        <strain evidence="3">CECT 7956</strain>
    </source>
</reference>
<keyword evidence="1" id="KW-1133">Transmembrane helix</keyword>
<accession>A0ABV7YYJ2</accession>
<evidence type="ECO:0000313" key="2">
    <source>
        <dbReference type="EMBL" id="MFC3811981.1"/>
    </source>
</evidence>
<feature type="transmembrane region" description="Helical" evidence="1">
    <location>
        <begin position="151"/>
        <end position="167"/>
    </location>
</feature>
<evidence type="ECO:0008006" key="4">
    <source>
        <dbReference type="Google" id="ProtNLM"/>
    </source>
</evidence>
<feature type="transmembrane region" description="Helical" evidence="1">
    <location>
        <begin position="113"/>
        <end position="131"/>
    </location>
</feature>
<evidence type="ECO:0000313" key="3">
    <source>
        <dbReference type="Proteomes" id="UP001595616"/>
    </source>
</evidence>
<keyword evidence="3" id="KW-1185">Reference proteome</keyword>
<keyword evidence="1" id="KW-0812">Transmembrane</keyword>
<comment type="caution">
    <text evidence="2">The sequence shown here is derived from an EMBL/GenBank/DDBJ whole genome shotgun (WGS) entry which is preliminary data.</text>
</comment>
<feature type="transmembrane region" description="Helical" evidence="1">
    <location>
        <begin position="29"/>
        <end position="49"/>
    </location>
</feature>
<organism evidence="2 3">
    <name type="scientific">Lacihabitans lacunae</name>
    <dbReference type="NCBI Taxonomy" id="1028214"/>
    <lineage>
        <taxon>Bacteria</taxon>
        <taxon>Pseudomonadati</taxon>
        <taxon>Bacteroidota</taxon>
        <taxon>Cytophagia</taxon>
        <taxon>Cytophagales</taxon>
        <taxon>Leadbetterellaceae</taxon>
        <taxon>Lacihabitans</taxon>
    </lineage>
</organism>
<feature type="transmembrane region" description="Helical" evidence="1">
    <location>
        <begin position="204"/>
        <end position="225"/>
    </location>
</feature>
<dbReference type="EMBL" id="JBHRYQ010000001">
    <property type="protein sequence ID" value="MFC3811981.1"/>
    <property type="molecule type" value="Genomic_DNA"/>
</dbReference>
<feature type="transmembrane region" description="Helical" evidence="1">
    <location>
        <begin position="55"/>
        <end position="80"/>
    </location>
</feature>
<gene>
    <name evidence="2" type="ORF">ACFOOI_15060</name>
</gene>
<name>A0ABV7YYJ2_9BACT</name>
<protein>
    <recommendedName>
        <fullName evidence="4">DUF3147 family protein</fullName>
    </recommendedName>
</protein>